<gene>
    <name evidence="1" type="ORF">BET03_06890</name>
</gene>
<comment type="caution">
    <text evidence="1">The sequence shown here is derived from an EMBL/GenBank/DDBJ whole genome shotgun (WGS) entry which is preliminary data.</text>
</comment>
<dbReference type="RefSeq" id="WP_120170727.1">
    <property type="nucleotide sequence ID" value="NZ_MCIB01000040.1"/>
</dbReference>
<reference evidence="1 2" key="1">
    <citation type="submission" date="2016-08" db="EMBL/GenBank/DDBJ databases">
        <title>Novel Firmicutes and Novel Genomes.</title>
        <authorList>
            <person name="Poppleton D.I."/>
            <person name="Gribaldo S."/>
        </authorList>
    </citation>
    <scope>NUCLEOTIDE SEQUENCE [LARGE SCALE GENOMIC DNA]</scope>
    <source>
        <strain evidence="1 2">CTT3</strain>
    </source>
</reference>
<keyword evidence="2" id="KW-1185">Reference proteome</keyword>
<evidence type="ECO:0000313" key="2">
    <source>
        <dbReference type="Proteomes" id="UP000284177"/>
    </source>
</evidence>
<dbReference type="Pfam" id="PF12672">
    <property type="entry name" value="DUF3793"/>
    <property type="match status" value="1"/>
</dbReference>
<dbReference type="Proteomes" id="UP000284177">
    <property type="component" value="Unassembled WGS sequence"/>
</dbReference>
<dbReference type="AlphaFoldDB" id="A0A419SU36"/>
<accession>A0A419SU36</accession>
<evidence type="ECO:0008006" key="3">
    <source>
        <dbReference type="Google" id="ProtNLM"/>
    </source>
</evidence>
<proteinExistence type="predicted"/>
<protein>
    <recommendedName>
        <fullName evidence="3">DUF3793 domain-containing protein</fullName>
    </recommendedName>
</protein>
<sequence length="198" mass="23134">MKKRTGTCLFYSKQEDKFLKRLVEMLGPVLIGVKPSEVLSFPMHDDKIDIKIEKVKKHIGCCKKIQYKMFIYKNKSIKILFYNSKSLDVCLRDKRNQKFLKNLGYPKDYTMESYLDFLINKIKAGKIPDEIGVFLGYPLKDIIGFIGHPSLKLTKINGWRVYGDSRLSDKKFSEFSKAKNTVRNLLNQYTPEKVLLYV</sequence>
<dbReference type="OrthoDB" id="5393676at2"/>
<dbReference type="EMBL" id="MCIB01000040">
    <property type="protein sequence ID" value="RKD28760.1"/>
    <property type="molecule type" value="Genomic_DNA"/>
</dbReference>
<name>A0A419SU36_9FIRM</name>
<evidence type="ECO:0000313" key="1">
    <source>
        <dbReference type="EMBL" id="RKD28760.1"/>
    </source>
</evidence>
<dbReference type="InterPro" id="IPR024523">
    <property type="entry name" value="DUF3793"/>
</dbReference>
<organism evidence="1 2">
    <name type="scientific">Thermohalobacter berrensis</name>
    <dbReference type="NCBI Taxonomy" id="99594"/>
    <lineage>
        <taxon>Bacteria</taxon>
        <taxon>Bacillati</taxon>
        <taxon>Bacillota</taxon>
        <taxon>Tissierellia</taxon>
        <taxon>Tissierellales</taxon>
        <taxon>Thermohalobacteraceae</taxon>
        <taxon>Thermohalobacter</taxon>
    </lineage>
</organism>